<proteinExistence type="predicted"/>
<dbReference type="InterPro" id="IPR031734">
    <property type="entry name" value="MBF2"/>
</dbReference>
<reference evidence="2" key="1">
    <citation type="submission" date="2021-12" db="EMBL/GenBank/DDBJ databases">
        <authorList>
            <person name="King R."/>
        </authorList>
    </citation>
    <scope>NUCLEOTIDE SEQUENCE</scope>
</reference>
<evidence type="ECO:0000313" key="2">
    <source>
        <dbReference type="EMBL" id="CAH0395394.1"/>
    </source>
</evidence>
<evidence type="ECO:0000313" key="3">
    <source>
        <dbReference type="Proteomes" id="UP001152759"/>
    </source>
</evidence>
<dbReference type="PANTHER" id="PTHR37685">
    <property type="entry name" value="GEO11136P1-RELATED"/>
    <property type="match status" value="1"/>
</dbReference>
<accession>A0A9P0AN50</accession>
<protein>
    <submittedName>
        <fullName evidence="2">Uncharacterized protein</fullName>
    </submittedName>
</protein>
<organism evidence="2 3">
    <name type="scientific">Bemisia tabaci</name>
    <name type="common">Sweetpotato whitefly</name>
    <name type="synonym">Aleurodes tabaci</name>
    <dbReference type="NCBI Taxonomy" id="7038"/>
    <lineage>
        <taxon>Eukaryota</taxon>
        <taxon>Metazoa</taxon>
        <taxon>Ecdysozoa</taxon>
        <taxon>Arthropoda</taxon>
        <taxon>Hexapoda</taxon>
        <taxon>Insecta</taxon>
        <taxon>Pterygota</taxon>
        <taxon>Neoptera</taxon>
        <taxon>Paraneoptera</taxon>
        <taxon>Hemiptera</taxon>
        <taxon>Sternorrhyncha</taxon>
        <taxon>Aleyrodoidea</taxon>
        <taxon>Aleyrodidae</taxon>
        <taxon>Aleyrodinae</taxon>
        <taxon>Bemisia</taxon>
    </lineage>
</organism>
<evidence type="ECO:0000256" key="1">
    <source>
        <dbReference type="SAM" id="SignalP"/>
    </source>
</evidence>
<name>A0A9P0AN50_BEMTA</name>
<dbReference type="EMBL" id="OU963870">
    <property type="protein sequence ID" value="CAH0395394.1"/>
    <property type="molecule type" value="Genomic_DNA"/>
</dbReference>
<keyword evidence="3" id="KW-1185">Reference proteome</keyword>
<feature type="signal peptide" evidence="1">
    <location>
        <begin position="1"/>
        <end position="19"/>
    </location>
</feature>
<gene>
    <name evidence="2" type="ORF">BEMITA_LOCUS13582</name>
</gene>
<dbReference type="AlphaFoldDB" id="A0A9P0AN50"/>
<dbReference type="Pfam" id="PF15868">
    <property type="entry name" value="MBF2"/>
    <property type="match status" value="1"/>
</dbReference>
<sequence>MITKLALALALTLVAAVQSDVTKHAEDHNIDTAYKYEPIVHQHAGLKHMEEVQGKNHSLILGQRRYGDSLIHIDVAKKSAKLFRIVEMDIKFPSTGVKNNKTINFLQVLDRKANGHGGWAYLTQGGIGAKNVSIHFTSQRSHGFDFIVYIYGYNN</sequence>
<dbReference type="Proteomes" id="UP001152759">
    <property type="component" value="Chromosome 9"/>
</dbReference>
<feature type="chain" id="PRO_5040181602" evidence="1">
    <location>
        <begin position="20"/>
        <end position="155"/>
    </location>
</feature>
<dbReference type="PANTHER" id="PTHR37685:SF1">
    <property type="entry name" value="GEO11136P1-RELATED"/>
    <property type="match status" value="1"/>
</dbReference>
<keyword evidence="1" id="KW-0732">Signal</keyword>